<keyword evidence="1" id="KW-0328">Glycosyltransferase</keyword>
<reference evidence="3 4" key="1">
    <citation type="submission" date="2016-04" db="EMBL/GenBank/DDBJ databases">
        <title>Complete genome sequence and analysis of deep-sea sediment isolate, Amycolatopsis sp. WP1.</title>
        <authorList>
            <person name="Wang H."/>
            <person name="Chen S."/>
            <person name="Wu Q."/>
        </authorList>
    </citation>
    <scope>NUCLEOTIDE SEQUENCE [LARGE SCALE GENOMIC DNA]</scope>
    <source>
        <strain evidence="3 4">WP1</strain>
    </source>
</reference>
<dbReference type="SUPFAM" id="SSF53756">
    <property type="entry name" value="UDP-Glycosyltransferase/glycogen phosphorylase"/>
    <property type="match status" value="1"/>
</dbReference>
<evidence type="ECO:0000313" key="4">
    <source>
        <dbReference type="Proteomes" id="UP000250434"/>
    </source>
</evidence>
<protein>
    <submittedName>
        <fullName evidence="3">MGT family glycosyltransferase</fullName>
    </submittedName>
</protein>
<gene>
    <name evidence="3" type="ORF">A4R43_07635</name>
</gene>
<dbReference type="Gene3D" id="3.40.50.2000">
    <property type="entry name" value="Glycogen Phosphorylase B"/>
    <property type="match status" value="2"/>
</dbReference>
<proteinExistence type="predicted"/>
<dbReference type="CDD" id="cd03784">
    <property type="entry name" value="GT1_Gtf-like"/>
    <property type="match status" value="1"/>
</dbReference>
<dbReference type="Pfam" id="PF00201">
    <property type="entry name" value="UDPGT"/>
    <property type="match status" value="1"/>
</dbReference>
<dbReference type="AlphaFoldDB" id="A0A344L2Z1"/>
<dbReference type="InterPro" id="IPR002213">
    <property type="entry name" value="UDP_glucos_trans"/>
</dbReference>
<sequence length="460" mass="51559">MGSSQHPILFVSSVGSGLINTMLVLAGELSRRNVPDLWFATDELRRSDVESIDAGTPVEFFSLGEHHPDVLSENWDEETYRAVTQRSRFKARRAIIAKNIDPRQRVPKYRKLEEAVEKIQPALMVIDCMCQYGIELAITQKIPYVLNVPFLPSNVLVSYVPFGKSYAPRDFPVPHSGLPHRQNLVQKLQNRLMQFRTIAMGLSSSMRKQWMEDAAVRKELGIAPEVAGQFTRVERAELALVHTVRELDYPTLSIPDNMALVGAVLPPLPQAPGAELGEWLSAHDSVIYIGLGTNTRLTADQVGAVVEVIRRLEGRYHVLWKLPESQQKWLPGDLPANVRIESWVPSQLDVLAHENVKLFVGHAGGNGFSEGIHFGKPQVLRPMWVDTYDQARRGQDFGVSLTLDKPWELHAGDLLDKIERVLADDSFRVNAEKYARLFAEAGGRQRAADLILGLPAMEQD</sequence>
<organism evidence="3 4">
    <name type="scientific">Amycolatopsis albispora</name>
    <dbReference type="NCBI Taxonomy" id="1804986"/>
    <lineage>
        <taxon>Bacteria</taxon>
        <taxon>Bacillati</taxon>
        <taxon>Actinomycetota</taxon>
        <taxon>Actinomycetes</taxon>
        <taxon>Pseudonocardiales</taxon>
        <taxon>Pseudonocardiaceae</taxon>
        <taxon>Amycolatopsis</taxon>
    </lineage>
</organism>
<evidence type="ECO:0000313" key="3">
    <source>
        <dbReference type="EMBL" id="AXB42415.1"/>
    </source>
</evidence>
<dbReference type="OrthoDB" id="764352at2"/>
<dbReference type="PANTHER" id="PTHR48043:SF145">
    <property type="entry name" value="FI06409P-RELATED"/>
    <property type="match status" value="1"/>
</dbReference>
<dbReference type="RefSeq" id="WP_113691686.1">
    <property type="nucleotide sequence ID" value="NZ_CP015163.1"/>
</dbReference>
<keyword evidence="2 3" id="KW-0808">Transferase</keyword>
<dbReference type="InterPro" id="IPR050271">
    <property type="entry name" value="UDP-glycosyltransferase"/>
</dbReference>
<dbReference type="Proteomes" id="UP000250434">
    <property type="component" value="Chromosome"/>
</dbReference>
<accession>A0A344L2Z1</accession>
<dbReference type="PANTHER" id="PTHR48043">
    <property type="entry name" value="EG:EG0003.4 PROTEIN-RELATED"/>
    <property type="match status" value="1"/>
</dbReference>
<name>A0A344L2Z1_9PSEU</name>
<keyword evidence="4" id="KW-1185">Reference proteome</keyword>
<evidence type="ECO:0000256" key="2">
    <source>
        <dbReference type="ARBA" id="ARBA00022679"/>
    </source>
</evidence>
<dbReference type="KEGG" id="aab:A4R43_07635"/>
<dbReference type="EMBL" id="CP015163">
    <property type="protein sequence ID" value="AXB42415.1"/>
    <property type="molecule type" value="Genomic_DNA"/>
</dbReference>
<dbReference type="GO" id="GO:0008194">
    <property type="term" value="F:UDP-glycosyltransferase activity"/>
    <property type="evidence" value="ECO:0007669"/>
    <property type="project" value="InterPro"/>
</dbReference>
<evidence type="ECO:0000256" key="1">
    <source>
        <dbReference type="ARBA" id="ARBA00022676"/>
    </source>
</evidence>